<dbReference type="Gene3D" id="3.40.50.150">
    <property type="entry name" value="Vaccinia Virus protein VP39"/>
    <property type="match status" value="1"/>
</dbReference>
<dbReference type="Pfam" id="PF04072">
    <property type="entry name" value="LCM"/>
    <property type="match status" value="1"/>
</dbReference>
<dbReference type="InterPro" id="IPR029063">
    <property type="entry name" value="SAM-dependent_MTases_sf"/>
</dbReference>
<proteinExistence type="predicted"/>
<sequence>MAVEAVAKTPRDAGARSDDAMADTGADAGPDGNGNGNVNGNGNGEGGRRVELSEVPETSLWNLYMRAAEARRARTVLDDPKAVELVDRIDYPFEETFGAPTPLLAQGHALRVRTFDTAVRAFLDEHPDGTVVTLAEGLETQFWRVDNGRARWLCVELPETAEVRRALLPDEERRRTLARSALDLSWRDEVDPAHGVLITAQGLLMYLRPTEVKDLIAGCAERFRGGALVFDAVPRWFSARATRGEMRTAQGYRTPPMPWGMDAGELPKVRTAHPAITDVREVPAPRGRGFYYGAVAPLMRRLPAVRNLRPTMTAIARFS</sequence>
<protein>
    <submittedName>
        <fullName evidence="4">O-methyltransferase</fullName>
    </submittedName>
</protein>
<evidence type="ECO:0000256" key="3">
    <source>
        <dbReference type="SAM" id="MobiDB-lite"/>
    </source>
</evidence>
<dbReference type="InterPro" id="IPR007213">
    <property type="entry name" value="Ppm1/Ppm2/Tcmp"/>
</dbReference>
<dbReference type="Proteomes" id="UP000299290">
    <property type="component" value="Unassembled WGS sequence"/>
</dbReference>
<accession>A0A4D4KDF1</accession>
<reference evidence="4 5" key="1">
    <citation type="journal article" date="2020" name="Int. J. Syst. Evol. Microbiol.">
        <title>Reclassification of Streptomyces castelarensis and Streptomyces sporoclivatus as later heterotypic synonyms of Streptomyces antimycoticus.</title>
        <authorList>
            <person name="Komaki H."/>
            <person name="Tamura T."/>
        </authorList>
    </citation>
    <scope>NUCLEOTIDE SEQUENCE [LARGE SCALE GENOMIC DNA]</scope>
    <source>
        <strain evidence="4 5">NBRC 12839</strain>
    </source>
</reference>
<name>A0A4D4KDF1_9ACTN</name>
<feature type="compositionally biased region" description="Gly residues" evidence="3">
    <location>
        <begin position="31"/>
        <end position="45"/>
    </location>
</feature>
<dbReference type="PANTHER" id="PTHR43619">
    <property type="entry name" value="S-ADENOSYL-L-METHIONINE-DEPENDENT METHYLTRANSFERASE YKTD-RELATED"/>
    <property type="match status" value="1"/>
</dbReference>
<organism evidence="4 5">
    <name type="scientific">Streptomyces antimycoticus</name>
    <dbReference type="NCBI Taxonomy" id="68175"/>
    <lineage>
        <taxon>Bacteria</taxon>
        <taxon>Bacillati</taxon>
        <taxon>Actinomycetota</taxon>
        <taxon>Actinomycetes</taxon>
        <taxon>Kitasatosporales</taxon>
        <taxon>Streptomycetaceae</taxon>
        <taxon>Streptomyces</taxon>
        <taxon>Streptomyces violaceusniger group</taxon>
    </lineage>
</organism>
<gene>
    <name evidence="4" type="primary">omt</name>
    <name evidence="4" type="ORF">SANT12839_057220</name>
</gene>
<evidence type="ECO:0000256" key="2">
    <source>
        <dbReference type="ARBA" id="ARBA00022679"/>
    </source>
</evidence>
<keyword evidence="2 4" id="KW-0808">Transferase</keyword>
<dbReference type="GO" id="GO:0008168">
    <property type="term" value="F:methyltransferase activity"/>
    <property type="evidence" value="ECO:0007669"/>
    <property type="project" value="UniProtKB-KW"/>
</dbReference>
<feature type="region of interest" description="Disordered" evidence="3">
    <location>
        <begin position="1"/>
        <end position="49"/>
    </location>
</feature>
<dbReference type="SUPFAM" id="SSF53335">
    <property type="entry name" value="S-adenosyl-L-methionine-dependent methyltransferases"/>
    <property type="match status" value="1"/>
</dbReference>
<keyword evidence="5" id="KW-1185">Reference proteome</keyword>
<dbReference type="EMBL" id="BJHV01000001">
    <property type="protein sequence ID" value="GDY44840.1"/>
    <property type="molecule type" value="Genomic_DNA"/>
</dbReference>
<comment type="caution">
    <text evidence="4">The sequence shown here is derived from an EMBL/GenBank/DDBJ whole genome shotgun (WGS) entry which is preliminary data.</text>
</comment>
<keyword evidence="1 4" id="KW-0489">Methyltransferase</keyword>
<evidence type="ECO:0000256" key="1">
    <source>
        <dbReference type="ARBA" id="ARBA00022603"/>
    </source>
</evidence>
<evidence type="ECO:0000313" key="4">
    <source>
        <dbReference type="EMBL" id="GDY44840.1"/>
    </source>
</evidence>
<dbReference type="PANTHER" id="PTHR43619:SF2">
    <property type="entry name" value="S-ADENOSYL-L-METHIONINE-DEPENDENT METHYLTRANSFERASES SUPERFAMILY PROTEIN"/>
    <property type="match status" value="1"/>
</dbReference>
<dbReference type="GO" id="GO:0032259">
    <property type="term" value="P:methylation"/>
    <property type="evidence" value="ECO:0007669"/>
    <property type="project" value="UniProtKB-KW"/>
</dbReference>
<evidence type="ECO:0000313" key="5">
    <source>
        <dbReference type="Proteomes" id="UP000299290"/>
    </source>
</evidence>
<dbReference type="AlphaFoldDB" id="A0A4D4KDF1"/>
<feature type="compositionally biased region" description="Basic and acidic residues" evidence="3">
    <location>
        <begin position="9"/>
        <end position="19"/>
    </location>
</feature>